<gene>
    <name evidence="2" type="ORF">GMA6_46</name>
</gene>
<proteinExistence type="predicted"/>
<keyword evidence="1" id="KW-0812">Transmembrane</keyword>
<organism evidence="2 3">
    <name type="scientific">Gordonia phage GMA6</name>
    <dbReference type="NCBI Taxonomy" id="1647285"/>
    <lineage>
        <taxon>Viruses</taxon>
        <taxon>Duplodnaviria</taxon>
        <taxon>Heunggongvirae</taxon>
        <taxon>Uroviricota</taxon>
        <taxon>Caudoviricetes</taxon>
        <taxon>Bendigovirus</taxon>
        <taxon>Bendigovirus GMA6</taxon>
    </lineage>
</organism>
<dbReference type="Proteomes" id="UP000203886">
    <property type="component" value="Segment"/>
</dbReference>
<evidence type="ECO:0000256" key="1">
    <source>
        <dbReference type="SAM" id="Phobius"/>
    </source>
</evidence>
<feature type="transmembrane region" description="Helical" evidence="1">
    <location>
        <begin position="57"/>
        <end position="77"/>
    </location>
</feature>
<name>A0A0K0NL98_9CAUD</name>
<protein>
    <submittedName>
        <fullName evidence="2">Putative holin</fullName>
    </submittedName>
</protein>
<keyword evidence="1" id="KW-0472">Membrane</keyword>
<dbReference type="OrthoDB" id="26837at10239"/>
<evidence type="ECO:0000313" key="2">
    <source>
        <dbReference type="EMBL" id="AKL88327.1"/>
    </source>
</evidence>
<reference evidence="2 3" key="1">
    <citation type="journal article" date="2015" name="PLoS ONE">
        <title>Lysis to Kill: Evaluation of the Lytic Abilities, and Genomics of Nine Bacteriophages Infective for Gordonia spp. and Their Potential Use in Activated Sludge Foam Biocontrol.</title>
        <authorList>
            <person name="Dyson Z.A."/>
            <person name="Tucci J."/>
            <person name="Seviour R.J."/>
            <person name="Petrovski S."/>
        </authorList>
    </citation>
    <scope>NUCLEOTIDE SEQUENCE [LARGE SCALE GENOMIC DNA]</scope>
</reference>
<dbReference type="KEGG" id="vg:28801096"/>
<dbReference type="RefSeq" id="YP_009273528.1">
    <property type="nucleotide sequence ID" value="NC_030906.1"/>
</dbReference>
<dbReference type="GeneID" id="28801096"/>
<keyword evidence="3" id="KW-1185">Reference proteome</keyword>
<feature type="transmembrane region" description="Helical" evidence="1">
    <location>
        <begin position="83"/>
        <end position="103"/>
    </location>
</feature>
<keyword evidence="1" id="KW-1133">Transmembrane helix</keyword>
<dbReference type="EMBL" id="KR063280">
    <property type="protein sequence ID" value="AKL88327.1"/>
    <property type="molecule type" value="Genomic_DNA"/>
</dbReference>
<evidence type="ECO:0000313" key="3">
    <source>
        <dbReference type="Proteomes" id="UP000203886"/>
    </source>
</evidence>
<accession>A0A0K0NL98</accession>
<sequence length="169" mass="17943">MTENNAYNGTQLPETFKGYVPPVPGVTPGPADIQNALAGWAQRELAKQSWYRKSANTVNAAIGGLTTLAASMATFYVTQGTEVPQWLTIVIAVVGFVGTIIGVKNTKNGFTYQGAAQVQQAILDPAVLGTVQRVLASEPFPEHVAEPAIDKAAEASRMWIENTANGSRP</sequence>